<comment type="caution">
    <text evidence="1">The sequence shown here is derived from an EMBL/GenBank/DDBJ whole genome shotgun (WGS) entry which is preliminary data.</text>
</comment>
<dbReference type="AlphaFoldDB" id="A0A9P6DSL3"/>
<dbReference type="EMBL" id="MU128989">
    <property type="protein sequence ID" value="KAF9512272.1"/>
    <property type="molecule type" value="Genomic_DNA"/>
</dbReference>
<name>A0A9P6DSL3_9AGAM</name>
<evidence type="ECO:0000313" key="1">
    <source>
        <dbReference type="EMBL" id="KAF9512272.1"/>
    </source>
</evidence>
<organism evidence="1 2">
    <name type="scientific">Hydnum rufescens UP504</name>
    <dbReference type="NCBI Taxonomy" id="1448309"/>
    <lineage>
        <taxon>Eukaryota</taxon>
        <taxon>Fungi</taxon>
        <taxon>Dikarya</taxon>
        <taxon>Basidiomycota</taxon>
        <taxon>Agaricomycotina</taxon>
        <taxon>Agaricomycetes</taxon>
        <taxon>Cantharellales</taxon>
        <taxon>Hydnaceae</taxon>
        <taxon>Hydnum</taxon>
    </lineage>
</organism>
<evidence type="ECO:0000313" key="2">
    <source>
        <dbReference type="Proteomes" id="UP000886523"/>
    </source>
</evidence>
<accession>A0A9P6DSL3</accession>
<gene>
    <name evidence="1" type="ORF">BS47DRAFT_1345676</name>
</gene>
<proteinExistence type="predicted"/>
<keyword evidence="2" id="KW-1185">Reference proteome</keyword>
<reference evidence="1" key="1">
    <citation type="journal article" date="2020" name="Nat. Commun.">
        <title>Large-scale genome sequencing of mycorrhizal fungi provides insights into the early evolution of symbiotic traits.</title>
        <authorList>
            <person name="Miyauchi S."/>
            <person name="Kiss E."/>
            <person name="Kuo A."/>
            <person name="Drula E."/>
            <person name="Kohler A."/>
            <person name="Sanchez-Garcia M."/>
            <person name="Morin E."/>
            <person name="Andreopoulos B."/>
            <person name="Barry K.W."/>
            <person name="Bonito G."/>
            <person name="Buee M."/>
            <person name="Carver A."/>
            <person name="Chen C."/>
            <person name="Cichocki N."/>
            <person name="Clum A."/>
            <person name="Culley D."/>
            <person name="Crous P.W."/>
            <person name="Fauchery L."/>
            <person name="Girlanda M."/>
            <person name="Hayes R.D."/>
            <person name="Keri Z."/>
            <person name="LaButti K."/>
            <person name="Lipzen A."/>
            <person name="Lombard V."/>
            <person name="Magnuson J."/>
            <person name="Maillard F."/>
            <person name="Murat C."/>
            <person name="Nolan M."/>
            <person name="Ohm R.A."/>
            <person name="Pangilinan J."/>
            <person name="Pereira M.F."/>
            <person name="Perotto S."/>
            <person name="Peter M."/>
            <person name="Pfister S."/>
            <person name="Riley R."/>
            <person name="Sitrit Y."/>
            <person name="Stielow J.B."/>
            <person name="Szollosi G."/>
            <person name="Zifcakova L."/>
            <person name="Stursova M."/>
            <person name="Spatafora J.W."/>
            <person name="Tedersoo L."/>
            <person name="Vaario L.M."/>
            <person name="Yamada A."/>
            <person name="Yan M."/>
            <person name="Wang P."/>
            <person name="Xu J."/>
            <person name="Bruns T."/>
            <person name="Baldrian P."/>
            <person name="Vilgalys R."/>
            <person name="Dunand C."/>
            <person name="Henrissat B."/>
            <person name="Grigoriev I.V."/>
            <person name="Hibbett D."/>
            <person name="Nagy L.G."/>
            <person name="Martin F.M."/>
        </authorList>
    </citation>
    <scope>NUCLEOTIDE SEQUENCE</scope>
    <source>
        <strain evidence="1">UP504</strain>
    </source>
</reference>
<protein>
    <submittedName>
        <fullName evidence="1">Uncharacterized protein</fullName>
    </submittedName>
</protein>
<dbReference type="OrthoDB" id="3163863at2759"/>
<dbReference type="Proteomes" id="UP000886523">
    <property type="component" value="Unassembled WGS sequence"/>
</dbReference>
<sequence>MDSLMPAQLVDRAEKLVKKLSSSDEFNKSPPGSPKCNLMLDRVLPAMLSGARGGEGGISNLLGPPGFSSALWSCMFALNPCKGQGQGE</sequence>